<feature type="non-terminal residue" evidence="1">
    <location>
        <position position="173"/>
    </location>
</feature>
<reference evidence="1" key="1">
    <citation type="submission" date="2021-06" db="EMBL/GenBank/DDBJ databases">
        <authorList>
            <person name="Kallberg Y."/>
            <person name="Tangrot J."/>
            <person name="Rosling A."/>
        </authorList>
    </citation>
    <scope>NUCLEOTIDE SEQUENCE</scope>
    <source>
        <strain evidence="1">IL203A</strain>
    </source>
</reference>
<accession>A0ACA9N6D3</accession>
<protein>
    <submittedName>
        <fullName evidence="1">7736_t:CDS:1</fullName>
    </submittedName>
</protein>
<name>A0ACA9N6D3_9GLOM</name>
<evidence type="ECO:0000313" key="2">
    <source>
        <dbReference type="Proteomes" id="UP000789702"/>
    </source>
</evidence>
<keyword evidence="2" id="KW-1185">Reference proteome</keyword>
<dbReference type="EMBL" id="CAJVPU010013527">
    <property type="protein sequence ID" value="CAG8633311.1"/>
    <property type="molecule type" value="Genomic_DNA"/>
</dbReference>
<organism evidence="1 2">
    <name type="scientific">Dentiscutata heterogama</name>
    <dbReference type="NCBI Taxonomy" id="1316150"/>
    <lineage>
        <taxon>Eukaryota</taxon>
        <taxon>Fungi</taxon>
        <taxon>Fungi incertae sedis</taxon>
        <taxon>Mucoromycota</taxon>
        <taxon>Glomeromycotina</taxon>
        <taxon>Glomeromycetes</taxon>
        <taxon>Diversisporales</taxon>
        <taxon>Gigasporaceae</taxon>
        <taxon>Dentiscutata</taxon>
    </lineage>
</organism>
<proteinExistence type="predicted"/>
<gene>
    <name evidence="1" type="ORF">DHETER_LOCUS8491</name>
</gene>
<dbReference type="Proteomes" id="UP000789702">
    <property type="component" value="Unassembled WGS sequence"/>
</dbReference>
<evidence type="ECO:0000313" key="1">
    <source>
        <dbReference type="EMBL" id="CAG8633311.1"/>
    </source>
</evidence>
<sequence>MDASLEKNWDRSTDFLGGLSVQAAISEKGVCIDVGTSKRKKGKEAVSNGEDPMKSKKIKTLPDSEKDAVDPKIKVEVSEPEINQLENSPTTFKSPNHLNSPMPESSRRVNTPTLGSPKLLNAISRKSPTFRQPRRLFISPRELPKRLNEKAAGKSVSDLVEKSNISAREQKEQ</sequence>
<comment type="caution">
    <text evidence="1">The sequence shown here is derived from an EMBL/GenBank/DDBJ whole genome shotgun (WGS) entry which is preliminary data.</text>
</comment>